<feature type="region of interest" description="Disordered" evidence="1">
    <location>
        <begin position="105"/>
        <end position="128"/>
    </location>
</feature>
<feature type="compositionally biased region" description="Acidic residues" evidence="1">
    <location>
        <begin position="66"/>
        <end position="78"/>
    </location>
</feature>
<protein>
    <submittedName>
        <fullName evidence="2">Uncharacterized protein</fullName>
    </submittedName>
</protein>
<proteinExistence type="predicted"/>
<comment type="caution">
    <text evidence="2">The sequence shown here is derived from an EMBL/GenBank/DDBJ whole genome shotgun (WGS) entry which is preliminary data.</text>
</comment>
<dbReference type="OrthoDB" id="531283at2759"/>
<gene>
    <name evidence="2" type="ORF">TSOC_003578</name>
</gene>
<evidence type="ECO:0000313" key="3">
    <source>
        <dbReference type="Proteomes" id="UP000236333"/>
    </source>
</evidence>
<evidence type="ECO:0000313" key="2">
    <source>
        <dbReference type="EMBL" id="PNH09769.1"/>
    </source>
</evidence>
<sequence length="128" mass="14136">MAAPKTKVQQGVLLFEEDDDEQEQDPQLEKKINKYLEERSSKNPSRKEITKPPGAAPRAEEHTGITDDEADDEGEPDYDVASRLTLKASSEAFLDVMAEARMQYEQEEASKTKGKAAAGSKPAPKKKA</sequence>
<dbReference type="EMBL" id="PGGS01000079">
    <property type="protein sequence ID" value="PNH09769.1"/>
    <property type="molecule type" value="Genomic_DNA"/>
</dbReference>
<keyword evidence="3" id="KW-1185">Reference proteome</keyword>
<name>A0A2J8AB69_9CHLO</name>
<dbReference type="AlphaFoldDB" id="A0A2J8AB69"/>
<dbReference type="Proteomes" id="UP000236333">
    <property type="component" value="Unassembled WGS sequence"/>
</dbReference>
<organism evidence="2 3">
    <name type="scientific">Tetrabaena socialis</name>
    <dbReference type="NCBI Taxonomy" id="47790"/>
    <lineage>
        <taxon>Eukaryota</taxon>
        <taxon>Viridiplantae</taxon>
        <taxon>Chlorophyta</taxon>
        <taxon>core chlorophytes</taxon>
        <taxon>Chlorophyceae</taxon>
        <taxon>CS clade</taxon>
        <taxon>Chlamydomonadales</taxon>
        <taxon>Tetrabaenaceae</taxon>
        <taxon>Tetrabaena</taxon>
    </lineage>
</organism>
<feature type="region of interest" description="Disordered" evidence="1">
    <location>
        <begin position="1"/>
        <end position="78"/>
    </location>
</feature>
<feature type="compositionally biased region" description="Basic and acidic residues" evidence="1">
    <location>
        <begin position="27"/>
        <end position="50"/>
    </location>
</feature>
<reference evidence="2 3" key="1">
    <citation type="journal article" date="2017" name="Mol. Biol. Evol.">
        <title>The 4-celled Tetrabaena socialis nuclear genome reveals the essential components for genetic control of cell number at the origin of multicellularity in the volvocine lineage.</title>
        <authorList>
            <person name="Featherston J."/>
            <person name="Arakaki Y."/>
            <person name="Hanschen E.R."/>
            <person name="Ferris P.J."/>
            <person name="Michod R.E."/>
            <person name="Olson B.J.S.C."/>
            <person name="Nozaki H."/>
            <person name="Durand P.M."/>
        </authorList>
    </citation>
    <scope>NUCLEOTIDE SEQUENCE [LARGE SCALE GENOMIC DNA]</scope>
    <source>
        <strain evidence="2 3">NIES-571</strain>
    </source>
</reference>
<feature type="compositionally biased region" description="Acidic residues" evidence="1">
    <location>
        <begin position="15"/>
        <end position="26"/>
    </location>
</feature>
<accession>A0A2J8AB69</accession>
<evidence type="ECO:0000256" key="1">
    <source>
        <dbReference type="SAM" id="MobiDB-lite"/>
    </source>
</evidence>